<dbReference type="EC" id="1.11.1.28" evidence="6"/>
<evidence type="ECO:0000259" key="7">
    <source>
        <dbReference type="Pfam" id="PF02627"/>
    </source>
</evidence>
<dbReference type="NCBIfam" id="TIGR00777">
    <property type="entry name" value="ahpD"/>
    <property type="match status" value="1"/>
</dbReference>
<dbReference type="Pfam" id="PF02627">
    <property type="entry name" value="CMD"/>
    <property type="match status" value="1"/>
</dbReference>
<comment type="caution">
    <text evidence="8">The sequence shown here is derived from an EMBL/GenBank/DDBJ whole genome shotgun (WGS) entry which is preliminary data.</text>
</comment>
<dbReference type="SUPFAM" id="SSF69118">
    <property type="entry name" value="AhpD-like"/>
    <property type="match status" value="1"/>
</dbReference>
<dbReference type="EMBL" id="JBHSCW010000004">
    <property type="protein sequence ID" value="MFC4351796.1"/>
    <property type="molecule type" value="Genomic_DNA"/>
</dbReference>
<protein>
    <recommendedName>
        <fullName evidence="6">Alkyl hydroperoxide reductase AhpD</fullName>
        <ecNumber evidence="6">1.11.1.28</ecNumber>
    </recommendedName>
    <alternativeName>
        <fullName evidence="6">Alkylhydroperoxidase AhpD</fullName>
    </alternativeName>
</protein>
<keyword evidence="1 6" id="KW-0575">Peroxidase</keyword>
<evidence type="ECO:0000256" key="4">
    <source>
        <dbReference type="ARBA" id="ARBA00023157"/>
    </source>
</evidence>
<evidence type="ECO:0000313" key="8">
    <source>
        <dbReference type="EMBL" id="MFC4351796.1"/>
    </source>
</evidence>
<keyword evidence="5 6" id="KW-0676">Redox-active center</keyword>
<dbReference type="NCBIfam" id="TIGR00778">
    <property type="entry name" value="ahpD_dom"/>
    <property type="match status" value="1"/>
</dbReference>
<dbReference type="HAMAP" id="MF_01676">
    <property type="entry name" value="AhpD"/>
    <property type="match status" value="1"/>
</dbReference>
<dbReference type="PANTHER" id="PTHR33930">
    <property type="entry name" value="ALKYL HYDROPEROXIDE REDUCTASE AHPD"/>
    <property type="match status" value="1"/>
</dbReference>
<dbReference type="InterPro" id="IPR029032">
    <property type="entry name" value="AhpD-like"/>
</dbReference>
<evidence type="ECO:0000256" key="2">
    <source>
        <dbReference type="ARBA" id="ARBA00022862"/>
    </source>
</evidence>
<feature type="disulfide bond" evidence="6">
    <location>
        <begin position="131"/>
        <end position="134"/>
    </location>
</feature>
<dbReference type="PANTHER" id="PTHR33930:SF7">
    <property type="entry name" value="ALKYL HYDROPEROXIDE REDUCTASE AHPD"/>
    <property type="match status" value="1"/>
</dbReference>
<comment type="similarity">
    <text evidence="6">Belongs to the AhpD family.</text>
</comment>
<dbReference type="InterPro" id="IPR003779">
    <property type="entry name" value="CMD-like"/>
</dbReference>
<evidence type="ECO:0000256" key="6">
    <source>
        <dbReference type="HAMAP-Rule" id="MF_01676"/>
    </source>
</evidence>
<evidence type="ECO:0000256" key="3">
    <source>
        <dbReference type="ARBA" id="ARBA00023002"/>
    </source>
</evidence>
<dbReference type="Gene3D" id="1.20.1290.10">
    <property type="entry name" value="AhpD-like"/>
    <property type="match status" value="1"/>
</dbReference>
<keyword evidence="3 6" id="KW-0560">Oxidoreductase</keyword>
<evidence type="ECO:0000256" key="5">
    <source>
        <dbReference type="ARBA" id="ARBA00023284"/>
    </source>
</evidence>
<sequence>MSIDTLKSQIPDYAKDLKLNLSNILSSTALNERQIWGAVLASALAAGNPKVIAAIAEDAAQHLTEQDAKAAKSAAAIMAMNNVYYRSLHLLSNPEYGKMPARLRMNVIANPGAEKLDFELWSLSVSAINGCGMCLEAHEREVLGKGASKEAVQDALRIAAVVHAVSATLTGEDALPESQQAAA</sequence>
<organism evidence="8 9">
    <name type="scientific">Fodinicurvata halophila</name>
    <dbReference type="NCBI Taxonomy" id="1419723"/>
    <lineage>
        <taxon>Bacteria</taxon>
        <taxon>Pseudomonadati</taxon>
        <taxon>Pseudomonadota</taxon>
        <taxon>Alphaproteobacteria</taxon>
        <taxon>Rhodospirillales</taxon>
        <taxon>Rhodovibrionaceae</taxon>
        <taxon>Fodinicurvata</taxon>
    </lineage>
</organism>
<dbReference type="Proteomes" id="UP001595799">
    <property type="component" value="Unassembled WGS sequence"/>
</dbReference>
<proteinExistence type="inferred from homology"/>
<keyword evidence="4 6" id="KW-1015">Disulfide bond</keyword>
<accession>A0ABV8UMG3</accession>
<feature type="domain" description="Carboxymuconolactone decarboxylase-like" evidence="7">
    <location>
        <begin position="94"/>
        <end position="169"/>
    </location>
</feature>
<feature type="active site" description="Cysteine sulfenic acid (-SOH) intermediate" evidence="6">
    <location>
        <position position="134"/>
    </location>
</feature>
<feature type="active site" description="Proton donor" evidence="6">
    <location>
        <position position="131"/>
    </location>
</feature>
<dbReference type="InterPro" id="IPR004675">
    <property type="entry name" value="AhpD_core"/>
</dbReference>
<comment type="function">
    <text evidence="6">Antioxidant protein with alkyl hydroperoxidase activity. Required for the reduction of the AhpC active site cysteine residues and for the regeneration of the AhpC enzyme activity.</text>
</comment>
<feature type="disulfide bond" description="Interchain (with AhpC); in linked form" evidence="6">
    <location>
        <position position="134"/>
    </location>
</feature>
<name>A0ABV8UMG3_9PROT</name>
<keyword evidence="9" id="KW-1185">Reference proteome</keyword>
<evidence type="ECO:0000313" key="9">
    <source>
        <dbReference type="Proteomes" id="UP001595799"/>
    </source>
</evidence>
<evidence type="ECO:0000256" key="1">
    <source>
        <dbReference type="ARBA" id="ARBA00022559"/>
    </source>
</evidence>
<gene>
    <name evidence="6" type="primary">ahpD</name>
    <name evidence="8" type="ORF">ACFOW6_09605</name>
</gene>
<reference evidence="9" key="1">
    <citation type="journal article" date="2019" name="Int. J. Syst. Evol. Microbiol.">
        <title>The Global Catalogue of Microorganisms (GCM) 10K type strain sequencing project: providing services to taxonomists for standard genome sequencing and annotation.</title>
        <authorList>
            <consortium name="The Broad Institute Genomics Platform"/>
            <consortium name="The Broad Institute Genome Sequencing Center for Infectious Disease"/>
            <person name="Wu L."/>
            <person name="Ma J."/>
        </authorList>
    </citation>
    <scope>NUCLEOTIDE SEQUENCE [LARGE SCALE GENOMIC DNA]</scope>
    <source>
        <strain evidence="9">CECT 8472</strain>
    </source>
</reference>
<keyword evidence="2 6" id="KW-0049">Antioxidant</keyword>
<dbReference type="RefSeq" id="WP_382422143.1">
    <property type="nucleotide sequence ID" value="NZ_JBHSCW010000004.1"/>
</dbReference>
<dbReference type="InterPro" id="IPR004674">
    <property type="entry name" value="AhpD"/>
</dbReference>
<comment type="catalytic activity">
    <reaction evidence="6">
        <text>N(6)-[(R)-dihydrolipoyl]-L-lysyl-[lipoyl-carrier protein] + a hydroperoxide = N(6)-[(R)-lipoyl]-L-lysyl-[lipoyl-carrier protein] + an alcohol + H2O</text>
        <dbReference type="Rhea" id="RHEA:62636"/>
        <dbReference type="Rhea" id="RHEA-COMP:10502"/>
        <dbReference type="Rhea" id="RHEA-COMP:16355"/>
        <dbReference type="ChEBI" id="CHEBI:15377"/>
        <dbReference type="ChEBI" id="CHEBI:30879"/>
        <dbReference type="ChEBI" id="CHEBI:35924"/>
        <dbReference type="ChEBI" id="CHEBI:83099"/>
        <dbReference type="ChEBI" id="CHEBI:83100"/>
        <dbReference type="EC" id="1.11.1.28"/>
    </reaction>
</comment>